<feature type="domain" description="ABC transporter" evidence="10">
    <location>
        <begin position="14"/>
        <end position="249"/>
    </location>
</feature>
<evidence type="ECO:0000256" key="1">
    <source>
        <dbReference type="ARBA" id="ARBA00004413"/>
    </source>
</evidence>
<evidence type="ECO:0000256" key="3">
    <source>
        <dbReference type="ARBA" id="ARBA00022475"/>
    </source>
</evidence>
<dbReference type="EMBL" id="OCST01000001">
    <property type="protein sequence ID" value="SOE47169.1"/>
    <property type="molecule type" value="Genomic_DNA"/>
</dbReference>
<keyword evidence="4" id="KW-0547">Nucleotide-binding</keyword>
<dbReference type="InterPro" id="IPR017871">
    <property type="entry name" value="ABC_transporter-like_CS"/>
</dbReference>
<evidence type="ECO:0000259" key="10">
    <source>
        <dbReference type="PROSITE" id="PS50893"/>
    </source>
</evidence>
<dbReference type="InterPro" id="IPR003439">
    <property type="entry name" value="ABC_transporter-like_ATP-bd"/>
</dbReference>
<dbReference type="SMART" id="SM00382">
    <property type="entry name" value="AAA"/>
    <property type="match status" value="1"/>
</dbReference>
<organism evidence="11 12">
    <name type="scientific">Salinibacterium xinjiangense</name>
    <dbReference type="NCBI Taxonomy" id="386302"/>
    <lineage>
        <taxon>Bacteria</taxon>
        <taxon>Bacillati</taxon>
        <taxon>Actinomycetota</taxon>
        <taxon>Actinomycetes</taxon>
        <taxon>Micrococcales</taxon>
        <taxon>Microbacteriaceae</taxon>
        <taxon>Salinibacterium</taxon>
    </lineage>
</organism>
<evidence type="ECO:0000256" key="9">
    <source>
        <dbReference type="ARBA" id="ARBA00049985"/>
    </source>
</evidence>
<dbReference type="Pfam" id="PF00005">
    <property type="entry name" value="ABC_tran"/>
    <property type="match status" value="1"/>
</dbReference>
<evidence type="ECO:0000256" key="5">
    <source>
        <dbReference type="ARBA" id="ARBA00022840"/>
    </source>
</evidence>
<evidence type="ECO:0000313" key="12">
    <source>
        <dbReference type="Proteomes" id="UP000219440"/>
    </source>
</evidence>
<evidence type="ECO:0000313" key="11">
    <source>
        <dbReference type="EMBL" id="SOE47169.1"/>
    </source>
</evidence>
<dbReference type="InterPro" id="IPR027417">
    <property type="entry name" value="P-loop_NTPase"/>
</dbReference>
<dbReference type="InterPro" id="IPR003593">
    <property type="entry name" value="AAA+_ATPase"/>
</dbReference>
<dbReference type="GO" id="GO:0016887">
    <property type="term" value="F:ATP hydrolysis activity"/>
    <property type="evidence" value="ECO:0007669"/>
    <property type="project" value="InterPro"/>
</dbReference>
<evidence type="ECO:0000256" key="8">
    <source>
        <dbReference type="ARBA" id="ARBA00023251"/>
    </source>
</evidence>
<keyword evidence="6" id="KW-1278">Translocase</keyword>
<comment type="similarity">
    <text evidence="9">Belongs to the ABC transporter superfamily. Drug exporter-1 (DrugE1) (TC 3.A.1.105) family.</text>
</comment>
<dbReference type="GO" id="GO:0005524">
    <property type="term" value="F:ATP binding"/>
    <property type="evidence" value="ECO:0007669"/>
    <property type="project" value="UniProtKB-KW"/>
</dbReference>
<dbReference type="GO" id="GO:0043215">
    <property type="term" value="P:daunorubicin transport"/>
    <property type="evidence" value="ECO:0007669"/>
    <property type="project" value="InterPro"/>
</dbReference>
<dbReference type="OrthoDB" id="9804819at2"/>
<keyword evidence="8" id="KW-0046">Antibiotic resistance</keyword>
<evidence type="ECO:0000256" key="7">
    <source>
        <dbReference type="ARBA" id="ARBA00023136"/>
    </source>
</evidence>
<protein>
    <submittedName>
        <fullName evidence="11">ABC-2 type transport system ATP-binding protein</fullName>
    </submittedName>
</protein>
<reference evidence="11 12" key="1">
    <citation type="submission" date="2017-09" db="EMBL/GenBank/DDBJ databases">
        <authorList>
            <person name="Ehlers B."/>
            <person name="Leendertz F.H."/>
        </authorList>
    </citation>
    <scope>NUCLEOTIDE SEQUENCE [LARGE SCALE GENOMIC DNA]</scope>
    <source>
        <strain evidence="11 12">CGMCC 1.05381</strain>
    </source>
</reference>
<dbReference type="InterPro" id="IPR050763">
    <property type="entry name" value="ABC_transporter_ATP-binding"/>
</dbReference>
<dbReference type="NCBIfam" id="TIGR01188">
    <property type="entry name" value="drrA"/>
    <property type="match status" value="1"/>
</dbReference>
<dbReference type="PROSITE" id="PS00211">
    <property type="entry name" value="ABC_TRANSPORTER_1"/>
    <property type="match status" value="1"/>
</dbReference>
<keyword evidence="5 11" id="KW-0067">ATP-binding</keyword>
<comment type="subcellular location">
    <subcellularLocation>
        <location evidence="1">Cell membrane</location>
        <topology evidence="1">Peripheral membrane protein</topology>
        <orientation evidence="1">Cytoplasmic side</orientation>
    </subcellularLocation>
</comment>
<keyword evidence="3" id="KW-1003">Cell membrane</keyword>
<dbReference type="Pfam" id="PF13732">
    <property type="entry name" value="DrrA1-3_C"/>
    <property type="match status" value="1"/>
</dbReference>
<keyword evidence="2" id="KW-0813">Transport</keyword>
<dbReference type="PROSITE" id="PS50893">
    <property type="entry name" value="ABC_TRANSPORTER_2"/>
    <property type="match status" value="1"/>
</dbReference>
<dbReference type="AlphaFoldDB" id="A0A2C8YAC8"/>
<proteinExistence type="inferred from homology"/>
<gene>
    <name evidence="11" type="ORF">SAMN06296378_0200</name>
</gene>
<dbReference type="GO" id="GO:0046677">
    <property type="term" value="P:response to antibiotic"/>
    <property type="evidence" value="ECO:0007669"/>
    <property type="project" value="UniProtKB-KW"/>
</dbReference>
<dbReference type="GO" id="GO:0005886">
    <property type="term" value="C:plasma membrane"/>
    <property type="evidence" value="ECO:0007669"/>
    <property type="project" value="UniProtKB-SubCell"/>
</dbReference>
<dbReference type="Gene3D" id="3.40.50.300">
    <property type="entry name" value="P-loop containing nucleotide triphosphate hydrolases"/>
    <property type="match status" value="1"/>
</dbReference>
<keyword evidence="12" id="KW-1185">Reference proteome</keyword>
<dbReference type="InterPro" id="IPR005894">
    <property type="entry name" value="DrrA"/>
</dbReference>
<evidence type="ECO:0000256" key="2">
    <source>
        <dbReference type="ARBA" id="ARBA00022448"/>
    </source>
</evidence>
<dbReference type="InterPro" id="IPR025302">
    <property type="entry name" value="DrrA1/2-like_C"/>
</dbReference>
<dbReference type="GO" id="GO:1900753">
    <property type="term" value="P:doxorubicin transport"/>
    <property type="evidence" value="ECO:0007669"/>
    <property type="project" value="InterPro"/>
</dbReference>
<dbReference type="SUPFAM" id="SSF52540">
    <property type="entry name" value="P-loop containing nucleoside triphosphate hydrolases"/>
    <property type="match status" value="1"/>
</dbReference>
<accession>A0A2C8YAC8</accession>
<dbReference type="PANTHER" id="PTHR42711">
    <property type="entry name" value="ABC TRANSPORTER ATP-BINDING PROTEIN"/>
    <property type="match status" value="1"/>
</dbReference>
<keyword evidence="7" id="KW-0472">Membrane</keyword>
<dbReference type="PANTHER" id="PTHR42711:SF19">
    <property type="entry name" value="DOXORUBICIN RESISTANCE ATP-BINDING PROTEIN DRRA"/>
    <property type="match status" value="1"/>
</dbReference>
<sequence>MSLATSNVFPVSFIEAESLKKTYTPRGASPVHALDGLDLAVPQGTVTALLGPNGAGKTTAVKVLTTLVTPDSGTAVIDGIDVIAHPERIRPIIGVSGQYAAVDENLTAFENLDMVGRLYHLGASASRARARELIELFDLTEAQNRPVKGFSGGMRRRIDLACALVTRPRVLFLDEPTTGLDPRSRLGMWDIITTLVGEGTTVLLTTQYLEEADQLADSISVIDDGKVIAKGTSDELKASIGGQRVELSLVSPDDSTAAREILVRHGSGEPTVTADGRALTVTADDAPAALQRILAEFGSSGIQLFDAGMRRPTLDDVFLKLTGRSATVDDESPATTKKKAKR</sequence>
<dbReference type="Proteomes" id="UP000219440">
    <property type="component" value="Unassembled WGS sequence"/>
</dbReference>
<evidence type="ECO:0000256" key="6">
    <source>
        <dbReference type="ARBA" id="ARBA00022967"/>
    </source>
</evidence>
<name>A0A2C8YAC8_9MICO</name>
<evidence type="ECO:0000256" key="4">
    <source>
        <dbReference type="ARBA" id="ARBA00022741"/>
    </source>
</evidence>